<accession>A0A2N8KTA3</accession>
<gene>
    <name evidence="2" type="ORF">C1O66_03535</name>
    <name evidence="3" type="ORF">C1O66_03575</name>
    <name evidence="1" type="ORF">C1O66_23375</name>
</gene>
<proteinExistence type="predicted"/>
<name>A0A2N8KTA3_9BURK</name>
<reference evidence="1 4" key="1">
    <citation type="submission" date="2018-01" db="EMBL/GenBank/DDBJ databases">
        <title>Draft genome sequence of Paucibacter aquatile CR182 isolated from freshwater of the Nakdong River.</title>
        <authorList>
            <person name="Choi A."/>
            <person name="Chung E.J."/>
        </authorList>
    </citation>
    <scope>NUCLEOTIDE SEQUENCE [LARGE SCALE GENOMIC DNA]</scope>
    <source>
        <strain evidence="1 4">CR182</strain>
    </source>
</reference>
<protein>
    <recommendedName>
        <fullName evidence="5">DUF2523 domain-containing protein</fullName>
    </recommendedName>
</protein>
<dbReference type="EMBL" id="POSP01000004">
    <property type="protein sequence ID" value="PND36698.1"/>
    <property type="molecule type" value="Genomic_DNA"/>
</dbReference>
<evidence type="ECO:0000313" key="1">
    <source>
        <dbReference type="EMBL" id="PND36698.1"/>
    </source>
</evidence>
<comment type="caution">
    <text evidence="1">The sequence shown here is derived from an EMBL/GenBank/DDBJ whole genome shotgun (WGS) entry which is preliminary data.</text>
</comment>
<evidence type="ECO:0000313" key="2">
    <source>
        <dbReference type="EMBL" id="PND39528.1"/>
    </source>
</evidence>
<organism evidence="1 4">
    <name type="scientific">Kinneretia aquatilis</name>
    <dbReference type="NCBI Taxonomy" id="2070761"/>
    <lineage>
        <taxon>Bacteria</taxon>
        <taxon>Pseudomonadati</taxon>
        <taxon>Pseudomonadota</taxon>
        <taxon>Betaproteobacteria</taxon>
        <taxon>Burkholderiales</taxon>
        <taxon>Sphaerotilaceae</taxon>
        <taxon>Roseateles</taxon>
    </lineage>
</organism>
<evidence type="ECO:0000313" key="3">
    <source>
        <dbReference type="EMBL" id="PND39530.1"/>
    </source>
</evidence>
<dbReference type="Pfam" id="PF10734">
    <property type="entry name" value="DUF2523"/>
    <property type="match status" value="1"/>
</dbReference>
<dbReference type="InterPro" id="IPR019670">
    <property type="entry name" value="DUF2523"/>
</dbReference>
<keyword evidence="4" id="KW-1185">Reference proteome</keyword>
<dbReference type="AlphaFoldDB" id="A0A2N8KTA3"/>
<dbReference type="Proteomes" id="UP000235916">
    <property type="component" value="Unassembled WGS sequence"/>
</dbReference>
<evidence type="ECO:0008006" key="5">
    <source>
        <dbReference type="Google" id="ProtNLM"/>
    </source>
</evidence>
<dbReference type="EMBL" id="POSP01000003">
    <property type="protein sequence ID" value="PND39528.1"/>
    <property type="molecule type" value="Genomic_DNA"/>
</dbReference>
<dbReference type="EMBL" id="POSP01000003">
    <property type="protein sequence ID" value="PND39530.1"/>
    <property type="molecule type" value="Genomic_DNA"/>
</dbReference>
<sequence>MPLGVPLLIGSIIGGITAAVGTLVGRVLVSLGVGFVAYQGVNLTAEWIRDQASQKFAALPGDVYTVIQLLQVPAVINVYFSAWMASLVVSGLQSGTIVKSIQRSPGG</sequence>
<evidence type="ECO:0000313" key="4">
    <source>
        <dbReference type="Proteomes" id="UP000235916"/>
    </source>
</evidence>